<dbReference type="RefSeq" id="WP_183325056.1">
    <property type="nucleotide sequence ID" value="NZ_JACHXP010000006.1"/>
</dbReference>
<dbReference type="Pfam" id="PF05573">
    <property type="entry name" value="NosL"/>
    <property type="match status" value="1"/>
</dbReference>
<feature type="region of interest" description="Disordered" evidence="1">
    <location>
        <begin position="173"/>
        <end position="194"/>
    </location>
</feature>
<feature type="chain" id="PRO_5032484191" evidence="2">
    <location>
        <begin position="26"/>
        <end position="194"/>
    </location>
</feature>
<evidence type="ECO:0000256" key="1">
    <source>
        <dbReference type="SAM" id="MobiDB-lite"/>
    </source>
</evidence>
<keyword evidence="4" id="KW-1185">Reference proteome</keyword>
<dbReference type="PANTHER" id="PTHR41247">
    <property type="entry name" value="HTH-TYPE TRANSCRIPTIONAL REPRESSOR YCNK"/>
    <property type="match status" value="1"/>
</dbReference>
<reference evidence="3 4" key="1">
    <citation type="submission" date="2020-08" db="EMBL/GenBank/DDBJ databases">
        <title>Genomic Encyclopedia of Type Strains, Phase III (KMG-III): the genomes of soil and plant-associated and newly described type strains.</title>
        <authorList>
            <person name="Whitman W."/>
        </authorList>
    </citation>
    <scope>NUCLEOTIDE SEQUENCE [LARGE SCALE GENOMIC DNA]</scope>
    <source>
        <strain evidence="3 4">CECT 7282</strain>
    </source>
</reference>
<name>A0A839V8U9_9GAMM</name>
<organism evidence="3 4">
    <name type="scientific">Halomonas cerina</name>
    <dbReference type="NCBI Taxonomy" id="447424"/>
    <lineage>
        <taxon>Bacteria</taxon>
        <taxon>Pseudomonadati</taxon>
        <taxon>Pseudomonadota</taxon>
        <taxon>Gammaproteobacteria</taxon>
        <taxon>Oceanospirillales</taxon>
        <taxon>Halomonadaceae</taxon>
        <taxon>Halomonas</taxon>
    </lineage>
</organism>
<evidence type="ECO:0000256" key="2">
    <source>
        <dbReference type="SAM" id="SignalP"/>
    </source>
</evidence>
<gene>
    <name evidence="3" type="ORF">FHR94_001548</name>
</gene>
<dbReference type="Gene3D" id="3.30.70.2060">
    <property type="match status" value="1"/>
</dbReference>
<dbReference type="AlphaFoldDB" id="A0A839V8U9"/>
<dbReference type="Proteomes" id="UP000547614">
    <property type="component" value="Unassembled WGS sequence"/>
</dbReference>
<sequence>MSPRMLPLIALLLGLTLLASCSNDADTTSLAAAQPIEAGDSCHVCGMVIERFPGPKGEAFLEGQTTPRKFCSTLELFTFLKQPENATQLSHAYVHDIGVTTWDTPADEAFIRADQAWYVAGHDRRGAMGHTLASFAERPDAEAFREAHGGEVIAYADIDLALLGRLGRGELDGDMQGMGQRDGHMHQARTDGRE</sequence>
<evidence type="ECO:0000313" key="4">
    <source>
        <dbReference type="Proteomes" id="UP000547614"/>
    </source>
</evidence>
<proteinExistence type="predicted"/>
<dbReference type="SUPFAM" id="SSF160387">
    <property type="entry name" value="NosL/MerB-like"/>
    <property type="match status" value="1"/>
</dbReference>
<protein>
    <submittedName>
        <fullName evidence="3">Copper chaperone NosL</fullName>
    </submittedName>
</protein>
<dbReference type="PROSITE" id="PS51257">
    <property type="entry name" value="PROKAR_LIPOPROTEIN"/>
    <property type="match status" value="1"/>
</dbReference>
<feature type="compositionally biased region" description="Basic and acidic residues" evidence="1">
    <location>
        <begin position="181"/>
        <end position="194"/>
    </location>
</feature>
<feature type="signal peptide" evidence="2">
    <location>
        <begin position="1"/>
        <end position="25"/>
    </location>
</feature>
<evidence type="ECO:0000313" key="3">
    <source>
        <dbReference type="EMBL" id="MBB3190315.1"/>
    </source>
</evidence>
<keyword evidence="2" id="KW-0732">Signal</keyword>
<dbReference type="Gene3D" id="3.30.70.2050">
    <property type="match status" value="1"/>
</dbReference>
<dbReference type="EMBL" id="JACHXP010000006">
    <property type="protein sequence ID" value="MBB3190315.1"/>
    <property type="molecule type" value="Genomic_DNA"/>
</dbReference>
<comment type="caution">
    <text evidence="3">The sequence shown here is derived from an EMBL/GenBank/DDBJ whole genome shotgun (WGS) entry which is preliminary data.</text>
</comment>
<dbReference type="InterPro" id="IPR008719">
    <property type="entry name" value="N2O_reductase_NosL"/>
</dbReference>
<dbReference type="PANTHER" id="PTHR41247:SF1">
    <property type="entry name" value="HTH-TYPE TRANSCRIPTIONAL REPRESSOR YCNK"/>
    <property type="match status" value="1"/>
</dbReference>
<accession>A0A839V8U9</accession>